<name>A0A9P0E1V3_NEZVI</name>
<evidence type="ECO:0000313" key="6">
    <source>
        <dbReference type="Proteomes" id="UP001152798"/>
    </source>
</evidence>
<dbReference type="PANTHER" id="PTHR45937:SF1">
    <property type="entry name" value="ASPARAGINE SYNTHETASE DOMAIN-CONTAINING PROTEIN 1"/>
    <property type="match status" value="1"/>
</dbReference>
<evidence type="ECO:0000313" key="5">
    <source>
        <dbReference type="EMBL" id="CAH1388563.1"/>
    </source>
</evidence>
<dbReference type="PROSITE" id="PS51278">
    <property type="entry name" value="GATASE_TYPE_2"/>
    <property type="match status" value="1"/>
</dbReference>
<keyword evidence="6" id="KW-1185">Reference proteome</keyword>
<dbReference type="Gene3D" id="3.40.50.620">
    <property type="entry name" value="HUPs"/>
    <property type="match status" value="1"/>
</dbReference>
<dbReference type="AlphaFoldDB" id="A0A9P0E1V3"/>
<dbReference type="EMBL" id="OV725077">
    <property type="protein sequence ID" value="CAH1388563.1"/>
    <property type="molecule type" value="Genomic_DNA"/>
</dbReference>
<dbReference type="InterPro" id="IPR001962">
    <property type="entry name" value="Asn_synthase"/>
</dbReference>
<dbReference type="Gene3D" id="3.60.20.10">
    <property type="entry name" value="Glutamine Phosphoribosylpyrophosphate, subunit 1, domain 1"/>
    <property type="match status" value="1"/>
</dbReference>
<organism evidence="5 6">
    <name type="scientific">Nezara viridula</name>
    <name type="common">Southern green stink bug</name>
    <name type="synonym">Cimex viridulus</name>
    <dbReference type="NCBI Taxonomy" id="85310"/>
    <lineage>
        <taxon>Eukaryota</taxon>
        <taxon>Metazoa</taxon>
        <taxon>Ecdysozoa</taxon>
        <taxon>Arthropoda</taxon>
        <taxon>Hexapoda</taxon>
        <taxon>Insecta</taxon>
        <taxon>Pterygota</taxon>
        <taxon>Neoptera</taxon>
        <taxon>Paraneoptera</taxon>
        <taxon>Hemiptera</taxon>
        <taxon>Heteroptera</taxon>
        <taxon>Panheteroptera</taxon>
        <taxon>Pentatomomorpha</taxon>
        <taxon>Pentatomoidea</taxon>
        <taxon>Pentatomidae</taxon>
        <taxon>Pentatominae</taxon>
        <taxon>Nezara</taxon>
    </lineage>
</organism>
<dbReference type="Pfam" id="PF13537">
    <property type="entry name" value="GATase_7"/>
    <property type="match status" value="1"/>
</dbReference>
<dbReference type="SUPFAM" id="SSF56235">
    <property type="entry name" value="N-terminal nucleophile aminohydrolases (Ntn hydrolases)"/>
    <property type="match status" value="1"/>
</dbReference>
<dbReference type="Pfam" id="PF00733">
    <property type="entry name" value="Asn_synthase"/>
    <property type="match status" value="1"/>
</dbReference>
<evidence type="ECO:0000256" key="3">
    <source>
        <dbReference type="ARBA" id="ARBA00022962"/>
    </source>
</evidence>
<evidence type="ECO:0000256" key="2">
    <source>
        <dbReference type="ARBA" id="ARBA00022888"/>
    </source>
</evidence>
<dbReference type="SUPFAM" id="SSF52402">
    <property type="entry name" value="Adenine nucleotide alpha hydrolases-like"/>
    <property type="match status" value="1"/>
</dbReference>
<feature type="domain" description="Glutamine amidotransferase type-2" evidence="4">
    <location>
        <begin position="2"/>
        <end position="178"/>
    </location>
</feature>
<dbReference type="GO" id="GO:0004066">
    <property type="term" value="F:asparagine synthase (glutamine-hydrolyzing) activity"/>
    <property type="evidence" value="ECO:0007669"/>
    <property type="project" value="InterPro"/>
</dbReference>
<dbReference type="Proteomes" id="UP001152798">
    <property type="component" value="Chromosome 1"/>
</dbReference>
<dbReference type="OrthoDB" id="10252281at2759"/>
<proteinExistence type="predicted"/>
<keyword evidence="3" id="KW-0315">Glutamine amidotransferase</keyword>
<reference evidence="5" key="1">
    <citation type="submission" date="2022-01" db="EMBL/GenBank/DDBJ databases">
        <authorList>
            <person name="King R."/>
        </authorList>
    </citation>
    <scope>NUCLEOTIDE SEQUENCE</scope>
</reference>
<evidence type="ECO:0000259" key="4">
    <source>
        <dbReference type="PROSITE" id="PS51278"/>
    </source>
</evidence>
<dbReference type="InterPro" id="IPR029055">
    <property type="entry name" value="Ntn_hydrolases_N"/>
</dbReference>
<keyword evidence="1" id="KW-0028">Amino-acid biosynthesis</keyword>
<gene>
    <name evidence="5" type="ORF">NEZAVI_LOCUS161</name>
</gene>
<sequence length="561" mass="63997">MCGIFCNIYRDNVQVKCYHQLLKNRGPDAFNVTEISLDDNWKGSFAGSTLWTQGLNIKSQPLIHPNGSILLWNGDKYSDLNASSNFKNNITENDSEEVLYNLVNGNISYFEQITGPYAFIFYNSEKNELWFGRDVLGRHSLLWHVSQKSIILSSVAEPKSCNILKEVPSCGIFKISLTTCDISIDLFPWSHMIPKEITSDVPFFVKDLLYHNILGKSTDYYWTIMKPSENESALLNFAEGPEVVFPQFLEIPYYLNTVNKLKDLLFKSVKRRVITKPDFCKDCLLKNIDCKHAKIGILFSGGLDSAIIALITDNFVPEDEPIDLFNVSFARDQEQKYDIVPDRKTGKRTLQELRLLCPKRCWNFVEINVTQEELKDERHKHIINLIYPLSSILDDSLGCAIWFAARGKGLLNEKLYTSPTRVVLLGMGADEMFGGYSRHRATFRNHGWKGVTRDLYNDLRHIGERNLGRDNRVVADHGRQPRMPYLDEEFVASVDSLPTWFRCCLDPKLARGVGDKLLLRLLAWNLGLRSAASLPKKALQFGSHIANPRDKGHATSKNLMT</sequence>
<keyword evidence="2" id="KW-0061">Asparagine biosynthesis</keyword>
<dbReference type="InterPro" id="IPR051857">
    <property type="entry name" value="Asn_synthetase_domain"/>
</dbReference>
<evidence type="ECO:0000256" key="1">
    <source>
        <dbReference type="ARBA" id="ARBA00022605"/>
    </source>
</evidence>
<dbReference type="InterPro" id="IPR017932">
    <property type="entry name" value="GATase_2_dom"/>
</dbReference>
<protein>
    <recommendedName>
        <fullName evidence="4">Glutamine amidotransferase type-2 domain-containing protein</fullName>
    </recommendedName>
</protein>
<accession>A0A9P0E1V3</accession>
<dbReference type="PANTHER" id="PTHR45937">
    <property type="entry name" value="ASPARAGINE SYNTHETASE DOMAIN-CONTAINING PROTEIN 1"/>
    <property type="match status" value="1"/>
</dbReference>
<dbReference type="CDD" id="cd01991">
    <property type="entry name" value="Asn_synthase_B_C"/>
    <property type="match status" value="1"/>
</dbReference>
<dbReference type="InterPro" id="IPR014729">
    <property type="entry name" value="Rossmann-like_a/b/a_fold"/>
</dbReference>
<dbReference type="GO" id="GO:0006529">
    <property type="term" value="P:asparagine biosynthetic process"/>
    <property type="evidence" value="ECO:0007669"/>
    <property type="project" value="UniProtKB-KW"/>
</dbReference>